<keyword evidence="4 17" id="KW-0808">Transferase</keyword>
<evidence type="ECO:0000256" key="13">
    <source>
        <dbReference type="ARBA" id="ARBA00023316"/>
    </source>
</evidence>
<feature type="binding site" evidence="17">
    <location>
        <position position="455"/>
    </location>
    <ligand>
        <name>acetyl-CoA</name>
        <dbReference type="ChEBI" id="CHEBI:57288"/>
    </ligand>
</feature>
<dbReference type="PROSITE" id="PS00101">
    <property type="entry name" value="HEXAPEP_TRANSFERASES"/>
    <property type="match status" value="1"/>
</dbReference>
<keyword evidence="7 17" id="KW-0677">Repeat</keyword>
<dbReference type="InterPro" id="IPR050065">
    <property type="entry name" value="GlmU-like"/>
</dbReference>
<keyword evidence="11 17" id="KW-0511">Multifunctional enzyme</keyword>
<feature type="domain" description="FHA" evidence="19">
    <location>
        <begin position="306"/>
        <end position="368"/>
    </location>
</feature>
<evidence type="ECO:0000256" key="9">
    <source>
        <dbReference type="ARBA" id="ARBA00022960"/>
    </source>
</evidence>
<accession>A0A917W9C3</accession>
<dbReference type="GO" id="GO:0005737">
    <property type="term" value="C:cytoplasm"/>
    <property type="evidence" value="ECO:0007669"/>
    <property type="project" value="UniProtKB-SubCell"/>
</dbReference>
<comment type="subcellular location">
    <subcellularLocation>
        <location evidence="17">Cytoplasm</location>
    </subcellularLocation>
</comment>
<feature type="binding site" evidence="17">
    <location>
        <position position="118"/>
    </location>
    <ligand>
        <name>Mg(2+)</name>
        <dbReference type="ChEBI" id="CHEBI:18420"/>
    </ligand>
</feature>
<dbReference type="NCBIfam" id="NF010932">
    <property type="entry name" value="PRK14352.1"/>
    <property type="match status" value="1"/>
</dbReference>
<feature type="binding site" evidence="17">
    <location>
        <position position="155"/>
    </location>
    <ligand>
        <name>UDP-N-acetyl-alpha-D-glucosamine</name>
        <dbReference type="ChEBI" id="CHEBI:57705"/>
    </ligand>
</feature>
<evidence type="ECO:0000256" key="1">
    <source>
        <dbReference type="ARBA" id="ARBA00007707"/>
    </source>
</evidence>
<feature type="binding site" evidence="17">
    <location>
        <position position="185"/>
    </location>
    <ligand>
        <name>UDP-N-acetyl-alpha-D-glucosamine</name>
        <dbReference type="ChEBI" id="CHEBI:57705"/>
    </ligand>
</feature>
<comment type="similarity">
    <text evidence="2 17">In the N-terminal section; belongs to the N-acetylglucosamine-1-phosphate uridyltransferase family.</text>
</comment>
<keyword evidence="21" id="KW-1185">Reference proteome</keyword>
<keyword evidence="12 17" id="KW-0012">Acyltransferase</keyword>
<feature type="binding site" evidence="17">
    <location>
        <position position="170"/>
    </location>
    <ligand>
        <name>UDP-N-acetyl-alpha-D-glucosamine</name>
        <dbReference type="ChEBI" id="CHEBI:57705"/>
    </ligand>
</feature>
<gene>
    <name evidence="17 20" type="primary">glmU</name>
    <name evidence="20" type="ORF">GCM10011575_43560</name>
</gene>
<feature type="binding site" evidence="17">
    <location>
        <position position="348"/>
    </location>
    <ligand>
        <name>UDP-N-acetyl-alpha-D-glucosamine</name>
        <dbReference type="ChEBI" id="CHEBI:57705"/>
    </ligand>
</feature>
<dbReference type="GO" id="GO:0000287">
    <property type="term" value="F:magnesium ion binding"/>
    <property type="evidence" value="ECO:0007669"/>
    <property type="project" value="UniProtKB-UniRule"/>
</dbReference>
<evidence type="ECO:0000256" key="6">
    <source>
        <dbReference type="ARBA" id="ARBA00022723"/>
    </source>
</evidence>
<dbReference type="HAMAP" id="MF_01631">
    <property type="entry name" value="GlmU"/>
    <property type="match status" value="1"/>
</dbReference>
<dbReference type="InterPro" id="IPR038009">
    <property type="entry name" value="GlmU_C_LbH"/>
</dbReference>
<organism evidence="20 21">
    <name type="scientific">Microlunatus endophyticus</name>
    <dbReference type="NCBI Taxonomy" id="1716077"/>
    <lineage>
        <taxon>Bacteria</taxon>
        <taxon>Bacillati</taxon>
        <taxon>Actinomycetota</taxon>
        <taxon>Actinomycetes</taxon>
        <taxon>Propionibacteriales</taxon>
        <taxon>Propionibacteriaceae</taxon>
        <taxon>Microlunatus</taxon>
    </lineage>
</organism>
<feature type="binding site" evidence="17">
    <location>
        <position position="420"/>
    </location>
    <ligand>
        <name>acetyl-CoA</name>
        <dbReference type="ChEBI" id="CHEBI:57288"/>
    </ligand>
</feature>
<feature type="binding site" evidence="17">
    <location>
        <begin position="93"/>
        <end position="94"/>
    </location>
    <ligand>
        <name>UDP-N-acetyl-alpha-D-glucosamine</name>
        <dbReference type="ChEBI" id="CHEBI:57705"/>
    </ligand>
</feature>
<dbReference type="GO" id="GO:0016020">
    <property type="term" value="C:membrane"/>
    <property type="evidence" value="ECO:0007669"/>
    <property type="project" value="GOC"/>
</dbReference>
<keyword evidence="13 17" id="KW-0961">Cell wall biogenesis/degradation</keyword>
<dbReference type="Gene3D" id="2.160.10.10">
    <property type="entry name" value="Hexapeptide repeat proteins"/>
    <property type="match status" value="1"/>
</dbReference>
<comment type="subunit">
    <text evidence="17">Homotrimer.</text>
</comment>
<dbReference type="GO" id="GO:0071555">
    <property type="term" value="P:cell wall organization"/>
    <property type="evidence" value="ECO:0007669"/>
    <property type="project" value="UniProtKB-KW"/>
</dbReference>
<comment type="caution">
    <text evidence="20">The sequence shown here is derived from an EMBL/GenBank/DDBJ whole genome shotgun (WGS) entry which is preliminary data.</text>
</comment>
<keyword evidence="10 17" id="KW-0573">Peptidoglycan synthesis</keyword>
<dbReference type="GO" id="GO:0008360">
    <property type="term" value="P:regulation of cell shape"/>
    <property type="evidence" value="ECO:0007669"/>
    <property type="project" value="UniProtKB-KW"/>
</dbReference>
<feature type="active site" description="Proton acceptor" evidence="17">
    <location>
        <position position="378"/>
    </location>
</feature>
<dbReference type="InterPro" id="IPR005882">
    <property type="entry name" value="Bifunctional_GlmU"/>
</dbReference>
<evidence type="ECO:0000313" key="20">
    <source>
        <dbReference type="EMBL" id="GGL80570.1"/>
    </source>
</evidence>
<feature type="binding site" evidence="17">
    <location>
        <position position="34"/>
    </location>
    <ligand>
        <name>UDP-N-acetyl-alpha-D-glucosamine</name>
        <dbReference type="ChEBI" id="CHEBI:57705"/>
    </ligand>
</feature>
<feature type="binding site" evidence="17">
    <location>
        <position position="366"/>
    </location>
    <ligand>
        <name>UDP-N-acetyl-alpha-D-glucosamine</name>
        <dbReference type="ChEBI" id="CHEBI:57705"/>
    </ligand>
</feature>
<evidence type="ECO:0000256" key="15">
    <source>
        <dbReference type="ARBA" id="ARBA00048493"/>
    </source>
</evidence>
<dbReference type="PANTHER" id="PTHR43584">
    <property type="entry name" value="NUCLEOTIDYL TRANSFERASE"/>
    <property type="match status" value="1"/>
</dbReference>
<keyword evidence="3 17" id="KW-0963">Cytoplasm</keyword>
<dbReference type="EC" id="2.3.1.157" evidence="17"/>
<dbReference type="InterPro" id="IPR011004">
    <property type="entry name" value="Trimer_LpxA-like_sf"/>
</dbReference>
<dbReference type="RefSeq" id="WP_268239254.1">
    <property type="nucleotide sequence ID" value="NZ_BMMZ01000015.1"/>
</dbReference>
<comment type="pathway">
    <text evidence="17">Nucleotide-sugar biosynthesis; UDP-N-acetyl-alpha-D-glucosamine biosynthesis; UDP-N-acetyl-alpha-D-glucosamine from N-acetyl-alpha-D-glucosamine 1-phosphate: step 1/1.</text>
</comment>
<feature type="binding site" evidence="17">
    <location>
        <begin position="401"/>
        <end position="402"/>
    </location>
    <ligand>
        <name>acetyl-CoA</name>
        <dbReference type="ChEBI" id="CHEBI:57288"/>
    </ligand>
</feature>
<dbReference type="InterPro" id="IPR029044">
    <property type="entry name" value="Nucleotide-diphossugar_trans"/>
</dbReference>
<feature type="region of interest" description="Disordered" evidence="18">
    <location>
        <begin position="464"/>
        <end position="513"/>
    </location>
</feature>
<evidence type="ECO:0000256" key="14">
    <source>
        <dbReference type="ARBA" id="ARBA00048247"/>
    </source>
</evidence>
<evidence type="ECO:0000256" key="2">
    <source>
        <dbReference type="ARBA" id="ARBA00007947"/>
    </source>
</evidence>
<dbReference type="SUPFAM" id="SSF53448">
    <property type="entry name" value="Nucleotide-diphospho-sugar transferases"/>
    <property type="match status" value="1"/>
</dbReference>
<evidence type="ECO:0000256" key="17">
    <source>
        <dbReference type="HAMAP-Rule" id="MF_01631"/>
    </source>
</evidence>
<evidence type="ECO:0000256" key="18">
    <source>
        <dbReference type="SAM" id="MobiDB-lite"/>
    </source>
</evidence>
<dbReference type="Gene3D" id="3.90.550.10">
    <property type="entry name" value="Spore Coat Polysaccharide Biosynthesis Protein SpsA, Chain A"/>
    <property type="match status" value="1"/>
</dbReference>
<evidence type="ECO:0000313" key="21">
    <source>
        <dbReference type="Proteomes" id="UP000613840"/>
    </source>
</evidence>
<dbReference type="InterPro" id="IPR025877">
    <property type="entry name" value="MobA-like_NTP_Trfase"/>
</dbReference>
<evidence type="ECO:0000256" key="3">
    <source>
        <dbReference type="ARBA" id="ARBA00022490"/>
    </source>
</evidence>
<dbReference type="GO" id="GO:0000902">
    <property type="term" value="P:cell morphogenesis"/>
    <property type="evidence" value="ECO:0007669"/>
    <property type="project" value="UniProtKB-UniRule"/>
</dbReference>
<feature type="region of interest" description="Pyrophosphorylase" evidence="17">
    <location>
        <begin position="1"/>
        <end position="245"/>
    </location>
</feature>
<dbReference type="GO" id="GO:0003977">
    <property type="term" value="F:UDP-N-acetylglucosamine diphosphorylase activity"/>
    <property type="evidence" value="ECO:0007669"/>
    <property type="project" value="UniProtKB-UniRule"/>
</dbReference>
<evidence type="ECO:0000256" key="12">
    <source>
        <dbReference type="ARBA" id="ARBA00023315"/>
    </source>
</evidence>
<dbReference type="PANTHER" id="PTHR43584:SF3">
    <property type="entry name" value="BIFUNCTIONAL PROTEIN GLMU"/>
    <property type="match status" value="1"/>
</dbReference>
<comment type="caution">
    <text evidence="17">Lacks conserved residue(s) required for the propagation of feature annotation.</text>
</comment>
<dbReference type="AlphaFoldDB" id="A0A917W9C3"/>
<evidence type="ECO:0000256" key="4">
    <source>
        <dbReference type="ARBA" id="ARBA00022679"/>
    </source>
</evidence>
<keyword evidence="6 17" id="KW-0479">Metal-binding</keyword>
<dbReference type="GO" id="GO:0009245">
    <property type="term" value="P:lipid A biosynthetic process"/>
    <property type="evidence" value="ECO:0007669"/>
    <property type="project" value="UniProtKB-UniRule"/>
</dbReference>
<dbReference type="NCBIfam" id="TIGR01173">
    <property type="entry name" value="glmU"/>
    <property type="match status" value="1"/>
</dbReference>
<comment type="catalytic activity">
    <reaction evidence="15 17">
        <text>N-acetyl-alpha-D-glucosamine 1-phosphate + UTP + H(+) = UDP-N-acetyl-alpha-D-glucosamine + diphosphate</text>
        <dbReference type="Rhea" id="RHEA:13509"/>
        <dbReference type="ChEBI" id="CHEBI:15378"/>
        <dbReference type="ChEBI" id="CHEBI:33019"/>
        <dbReference type="ChEBI" id="CHEBI:46398"/>
        <dbReference type="ChEBI" id="CHEBI:57705"/>
        <dbReference type="ChEBI" id="CHEBI:57776"/>
        <dbReference type="EC" id="2.7.7.23"/>
    </reaction>
</comment>
<feature type="binding site" evidence="17">
    <location>
        <position position="395"/>
    </location>
    <ligand>
        <name>acetyl-CoA</name>
        <dbReference type="ChEBI" id="CHEBI:57288"/>
    </ligand>
</feature>
<evidence type="ECO:0000259" key="19">
    <source>
        <dbReference type="PROSITE" id="PS50006"/>
    </source>
</evidence>
<dbReference type="GO" id="GO:0006048">
    <property type="term" value="P:UDP-N-acetylglucosamine biosynthetic process"/>
    <property type="evidence" value="ECO:0007669"/>
    <property type="project" value="InterPro"/>
</dbReference>
<evidence type="ECO:0000256" key="16">
    <source>
        <dbReference type="ARBA" id="ARBA00049628"/>
    </source>
</evidence>
<dbReference type="InterPro" id="IPR000253">
    <property type="entry name" value="FHA_dom"/>
</dbReference>
<keyword evidence="9 17" id="KW-0133">Cell shape</keyword>
<proteinExistence type="inferred from homology"/>
<evidence type="ECO:0000256" key="11">
    <source>
        <dbReference type="ARBA" id="ARBA00023268"/>
    </source>
</evidence>
<evidence type="ECO:0000256" key="5">
    <source>
        <dbReference type="ARBA" id="ARBA00022695"/>
    </source>
</evidence>
<sequence length="513" mass="53736">MTTSSEPKSSIEPVAAVIVLAAGGGTRMKSAKSKLLHELAGRPLVSHAIDAAETLHSQHLAVVVGVLADQVEPALQQIAPNVRIVRQSQDAYGTGHAVRCALRELGELHGEVVVTLGDDPMLSGQTLQRFVEQHRADQNALTVLTARVPDPSGYGRIVRGADGSVARIVEHNDASADERAIDEINSGVFVFDAVVLADGLSRLTTHNAQGEYYLTDLPAIAQQQGHRVGAYVTDDLWEVEGVNNRIQLAAIAKEMNRRICRRWMLDGVTILDPDTTWIHDDVDLAPDVTLLPGTSLEGATTIGSGSVIGPDTTLVDVEVGENATVSRTHGSLAVIGAGASVGPYAYLRPGTVLEAEGKIGTFVEAKNAHIGRGAKVPHLTYAGDVEIGEAANIGAGTIFANYDGVDKHHSTVGRASFIGSDSVLVAPVHVADGAYVAAGSTITDDVAAGELGIARGRQHNSSGWVLRNRAGTRTARAAEETSTTGSSTEDNTDAAPRAATEVRDEQPGGDVVD</sequence>
<feature type="binding site" evidence="17">
    <location>
        <position position="392"/>
    </location>
    <ligand>
        <name>UDP-N-acetyl-alpha-D-glucosamine</name>
        <dbReference type="ChEBI" id="CHEBI:57705"/>
    </ligand>
</feature>
<comment type="pathway">
    <text evidence="17">Nucleotide-sugar biosynthesis; UDP-N-acetyl-alpha-D-glucosamine biosynthesis; N-acetyl-alpha-D-glucosamine 1-phosphate from alpha-D-glucosamine 6-phosphate (route II): step 2/2.</text>
</comment>
<dbReference type="SUPFAM" id="SSF51161">
    <property type="entry name" value="Trimeric LpxA-like enzymes"/>
    <property type="match status" value="1"/>
</dbReference>
<evidence type="ECO:0000256" key="7">
    <source>
        <dbReference type="ARBA" id="ARBA00022737"/>
    </source>
</evidence>
<feature type="binding site" evidence="17">
    <location>
        <position position="381"/>
    </location>
    <ligand>
        <name>UDP-N-acetyl-alpha-D-glucosamine</name>
        <dbReference type="ChEBI" id="CHEBI:57705"/>
    </ligand>
</feature>
<comment type="pathway">
    <text evidence="17">Bacterial outer membrane biogenesis; LPS lipid A biosynthesis.</text>
</comment>
<feature type="region of interest" description="Linker" evidence="17">
    <location>
        <begin position="246"/>
        <end position="266"/>
    </location>
</feature>
<dbReference type="EC" id="2.7.7.23" evidence="17"/>
<reference evidence="20" key="1">
    <citation type="journal article" date="2014" name="Int. J. Syst. Evol. Microbiol.">
        <title>Complete genome sequence of Corynebacterium casei LMG S-19264T (=DSM 44701T), isolated from a smear-ripened cheese.</title>
        <authorList>
            <consortium name="US DOE Joint Genome Institute (JGI-PGF)"/>
            <person name="Walter F."/>
            <person name="Albersmeier A."/>
            <person name="Kalinowski J."/>
            <person name="Ruckert C."/>
        </authorList>
    </citation>
    <scope>NUCLEOTIDE SEQUENCE</scope>
    <source>
        <strain evidence="20">CGMCC 4.7306</strain>
    </source>
</reference>
<dbReference type="GO" id="GO:0019134">
    <property type="term" value="F:glucosamine-1-phosphate N-acetyltransferase activity"/>
    <property type="evidence" value="ECO:0007669"/>
    <property type="project" value="UniProtKB-UniRule"/>
</dbReference>
<comment type="cofactor">
    <cofactor evidence="17">
        <name>Mg(2+)</name>
        <dbReference type="ChEBI" id="CHEBI:18420"/>
    </cofactor>
    <text evidence="17">Binds 1 Mg(2+) ion per subunit.</text>
</comment>
<feature type="binding site" evidence="17">
    <location>
        <position position="243"/>
    </location>
    <ligand>
        <name>UDP-N-acetyl-alpha-D-glucosamine</name>
        <dbReference type="ChEBI" id="CHEBI:57705"/>
    </ligand>
</feature>
<comment type="catalytic activity">
    <reaction evidence="14 17">
        <text>alpha-D-glucosamine 1-phosphate + acetyl-CoA = N-acetyl-alpha-D-glucosamine 1-phosphate + CoA + H(+)</text>
        <dbReference type="Rhea" id="RHEA:13725"/>
        <dbReference type="ChEBI" id="CHEBI:15378"/>
        <dbReference type="ChEBI" id="CHEBI:57287"/>
        <dbReference type="ChEBI" id="CHEBI:57288"/>
        <dbReference type="ChEBI" id="CHEBI:57776"/>
        <dbReference type="ChEBI" id="CHEBI:58516"/>
        <dbReference type="EC" id="2.3.1.157"/>
    </reaction>
</comment>
<protein>
    <recommendedName>
        <fullName evidence="17">Bifunctional protein GlmU</fullName>
    </recommendedName>
    <domain>
        <recommendedName>
            <fullName evidence="17">UDP-N-acetylglucosamine pyrophosphorylase</fullName>
            <ecNumber evidence="17">2.7.7.23</ecNumber>
        </recommendedName>
        <alternativeName>
            <fullName evidence="17">N-acetylglucosamine-1-phosphate uridyltransferase</fullName>
        </alternativeName>
    </domain>
    <domain>
        <recommendedName>
            <fullName evidence="17">Glucosamine-1-phosphate N-acetyltransferase</fullName>
            <ecNumber evidence="17">2.3.1.157</ecNumber>
        </recommendedName>
    </domain>
</protein>
<dbReference type="InterPro" id="IPR018357">
    <property type="entry name" value="Hexapep_transf_CS"/>
</dbReference>
<dbReference type="CDD" id="cd03353">
    <property type="entry name" value="LbH_GlmU_C"/>
    <property type="match status" value="1"/>
</dbReference>
<keyword evidence="8 17" id="KW-0460">Magnesium</keyword>
<dbReference type="Proteomes" id="UP000613840">
    <property type="component" value="Unassembled WGS sequence"/>
</dbReference>
<dbReference type="PROSITE" id="PS50006">
    <property type="entry name" value="FHA_DOMAIN"/>
    <property type="match status" value="1"/>
</dbReference>
<feature type="region of interest" description="N-acetyltransferase" evidence="17">
    <location>
        <begin position="267"/>
        <end position="513"/>
    </location>
</feature>
<dbReference type="GO" id="GO:0009252">
    <property type="term" value="P:peptidoglycan biosynthetic process"/>
    <property type="evidence" value="ECO:0007669"/>
    <property type="project" value="UniProtKB-UniRule"/>
</dbReference>
<feature type="binding site" evidence="17">
    <location>
        <begin position="20"/>
        <end position="23"/>
    </location>
    <ligand>
        <name>UDP-N-acetyl-alpha-D-glucosamine</name>
        <dbReference type="ChEBI" id="CHEBI:57705"/>
    </ligand>
</feature>
<feature type="binding site" evidence="17">
    <location>
        <position position="438"/>
    </location>
    <ligand>
        <name>acetyl-CoA</name>
        <dbReference type="ChEBI" id="CHEBI:57288"/>
    </ligand>
</feature>
<feature type="compositionally biased region" description="Low complexity" evidence="18">
    <location>
        <begin position="469"/>
        <end position="489"/>
    </location>
</feature>
<comment type="function">
    <text evidence="16 17">Catalyzes the last two sequential reactions in the de novo biosynthetic pathway for UDP-N-acetylglucosamine (UDP-GlcNAc). The C-terminal domain catalyzes the transfer of acetyl group from acetyl coenzyme A to glucosamine-1-phosphate (GlcN-1-P) to produce N-acetylglucosamine-1-phosphate (GlcNAc-1-P), which is converted into UDP-GlcNAc by the transfer of uridine 5-monophosphate (from uridine 5-triphosphate), a reaction catalyzed by the N-terminal domain.</text>
</comment>
<keyword evidence="5 17" id="KW-0548">Nucleotidyltransferase</keyword>
<name>A0A917W9C3_9ACTN</name>
<dbReference type="EMBL" id="BMMZ01000015">
    <property type="protein sequence ID" value="GGL80570.1"/>
    <property type="molecule type" value="Genomic_DNA"/>
</dbReference>
<comment type="similarity">
    <text evidence="1 17">In the C-terminal section; belongs to the transferase hexapeptide repeat family.</text>
</comment>
<feature type="binding site" evidence="17">
    <location>
        <position position="243"/>
    </location>
    <ligand>
        <name>Mg(2+)</name>
        <dbReference type="ChEBI" id="CHEBI:18420"/>
    </ligand>
</feature>
<evidence type="ECO:0000256" key="8">
    <source>
        <dbReference type="ARBA" id="ARBA00022842"/>
    </source>
</evidence>
<dbReference type="CDD" id="cd02540">
    <property type="entry name" value="GT2_GlmU_N_bac"/>
    <property type="match status" value="1"/>
</dbReference>
<reference evidence="20" key="2">
    <citation type="submission" date="2020-09" db="EMBL/GenBank/DDBJ databases">
        <authorList>
            <person name="Sun Q."/>
            <person name="Zhou Y."/>
        </authorList>
    </citation>
    <scope>NUCLEOTIDE SEQUENCE</scope>
    <source>
        <strain evidence="20">CGMCC 4.7306</strain>
    </source>
</reference>
<evidence type="ECO:0000256" key="10">
    <source>
        <dbReference type="ARBA" id="ARBA00022984"/>
    </source>
</evidence>
<dbReference type="Pfam" id="PF12804">
    <property type="entry name" value="NTP_transf_3"/>
    <property type="match status" value="1"/>
</dbReference>